<proteinExistence type="predicted"/>
<reference evidence="1 2" key="1">
    <citation type="submission" date="2015-06" db="EMBL/GenBank/DDBJ databases">
        <title>Genome sequencing project of Bacillus galactosidilyticus PL133.</title>
        <authorList>
            <person name="Gaiero J."/>
            <person name="Nicol R."/>
            <person name="Habash M."/>
        </authorList>
    </citation>
    <scope>NUCLEOTIDE SEQUENCE [LARGE SCALE GENOMIC DNA]</scope>
    <source>
        <strain evidence="1 2">PL133</strain>
    </source>
</reference>
<accession>A0A0Q9Y0C3</accession>
<comment type="caution">
    <text evidence="1">The sequence shown here is derived from an EMBL/GenBank/DDBJ whole genome shotgun (WGS) entry which is preliminary data.</text>
</comment>
<evidence type="ECO:0000313" key="1">
    <source>
        <dbReference type="EMBL" id="KRG10890.1"/>
    </source>
</evidence>
<name>A0A0Q9Y0C3_9BACI</name>
<organism evidence="1 2">
    <name type="scientific">Lederbergia galactosidilytica</name>
    <dbReference type="NCBI Taxonomy" id="217031"/>
    <lineage>
        <taxon>Bacteria</taxon>
        <taxon>Bacillati</taxon>
        <taxon>Bacillota</taxon>
        <taxon>Bacilli</taxon>
        <taxon>Bacillales</taxon>
        <taxon>Bacillaceae</taxon>
        <taxon>Lederbergia</taxon>
    </lineage>
</organism>
<dbReference type="Proteomes" id="UP000053881">
    <property type="component" value="Unassembled WGS sequence"/>
</dbReference>
<sequence>MERLKDIATALSAVYDFEILERGQAITEFNKDIGIAFVVDSKRVISPDQVDIYHFNSEIENWEAVGGVYKDGSISAETDHFSTFAVFEKTVDSDDELVGTNKNIGINQERPKADSNYRLPNTAFGYHSLKHH</sequence>
<protein>
    <submittedName>
        <fullName evidence="1">Uncharacterized protein</fullName>
    </submittedName>
</protein>
<evidence type="ECO:0000313" key="2">
    <source>
        <dbReference type="Proteomes" id="UP000053881"/>
    </source>
</evidence>
<gene>
    <name evidence="1" type="ORF">ACA29_19800</name>
</gene>
<dbReference type="AlphaFoldDB" id="A0A0Q9Y0C3"/>
<dbReference type="EMBL" id="LGPB01000133">
    <property type="protein sequence ID" value="KRG10890.1"/>
    <property type="molecule type" value="Genomic_DNA"/>
</dbReference>
<dbReference type="PATRIC" id="fig|217031.4.peg.6698"/>